<organism evidence="2 3">
    <name type="scientific">Streptomyces mirabilis</name>
    <dbReference type="NCBI Taxonomy" id="68239"/>
    <lineage>
        <taxon>Bacteria</taxon>
        <taxon>Bacillati</taxon>
        <taxon>Actinomycetota</taxon>
        <taxon>Actinomycetes</taxon>
        <taxon>Kitasatosporales</taxon>
        <taxon>Streptomycetaceae</taxon>
        <taxon>Streptomyces</taxon>
    </lineage>
</organism>
<feature type="compositionally biased region" description="Basic residues" evidence="1">
    <location>
        <begin position="141"/>
        <end position="151"/>
    </location>
</feature>
<evidence type="ECO:0000313" key="2">
    <source>
        <dbReference type="EMBL" id="MDU9000183.1"/>
    </source>
</evidence>
<feature type="compositionally biased region" description="Low complexity" evidence="1">
    <location>
        <begin position="154"/>
        <end position="165"/>
    </location>
</feature>
<feature type="region of interest" description="Disordered" evidence="1">
    <location>
        <begin position="1"/>
        <end position="55"/>
    </location>
</feature>
<name>A0ABU3V1Y1_9ACTN</name>
<feature type="compositionally biased region" description="Basic and acidic residues" evidence="1">
    <location>
        <begin position="1838"/>
        <end position="1848"/>
    </location>
</feature>
<dbReference type="Proteomes" id="UP001257627">
    <property type="component" value="Unassembled WGS sequence"/>
</dbReference>
<proteinExistence type="predicted"/>
<evidence type="ECO:0000256" key="1">
    <source>
        <dbReference type="SAM" id="MobiDB-lite"/>
    </source>
</evidence>
<dbReference type="EMBL" id="JARAKF010000001">
    <property type="protein sequence ID" value="MDU9000183.1"/>
    <property type="molecule type" value="Genomic_DNA"/>
</dbReference>
<feature type="compositionally biased region" description="Low complexity" evidence="1">
    <location>
        <begin position="862"/>
        <end position="878"/>
    </location>
</feature>
<reference evidence="2 3" key="1">
    <citation type="submission" date="2023-02" db="EMBL/GenBank/DDBJ databases">
        <authorList>
            <person name="Maleckis M."/>
        </authorList>
    </citation>
    <scope>NUCLEOTIDE SEQUENCE [LARGE SCALE GENOMIC DNA]</scope>
    <source>
        <strain evidence="2 3">P8-A2</strain>
    </source>
</reference>
<feature type="region of interest" description="Disordered" evidence="1">
    <location>
        <begin position="1275"/>
        <end position="1329"/>
    </location>
</feature>
<dbReference type="RefSeq" id="WP_316736950.1">
    <property type="nucleotide sequence ID" value="NZ_JARAKF010000001.1"/>
</dbReference>
<gene>
    <name evidence="2" type="ORF">PU648_49285</name>
</gene>
<feature type="region of interest" description="Disordered" evidence="1">
    <location>
        <begin position="122"/>
        <end position="170"/>
    </location>
</feature>
<feature type="region of interest" description="Disordered" evidence="1">
    <location>
        <begin position="78"/>
        <end position="100"/>
    </location>
</feature>
<feature type="region of interest" description="Disordered" evidence="1">
    <location>
        <begin position="859"/>
        <end position="878"/>
    </location>
</feature>
<accession>A0ABU3V1Y1</accession>
<protein>
    <submittedName>
        <fullName evidence="2">Uncharacterized protein</fullName>
    </submittedName>
</protein>
<feature type="region of interest" description="Disordered" evidence="1">
    <location>
        <begin position="897"/>
        <end position="926"/>
    </location>
</feature>
<sequence length="1848" mass="193935">MRRQRQASGGNGRTGDHGRGAVGRDTASAARNGAEVTAPHPAFPTTAGPGMTPQALLALQRDAGNAATARALRGRLPAAEGVAGATRAPRPSPSVLPTLEELPESSAATRLPAVLPAIDEAAEESEEGVENARPRAATTTRPRRAGTRRPVPRPTGSGPGSSHPPLGLPPYLRELRAAGLSTAYGLTGHEFVSTALGTVVGRSDGTVAEIREELAGRPETFYGQGRSFAVEGPEGKGWYDVTVTISRDGTDLPETFVSPEAVKAQAAAVEQAKAMAALLAESEAAMGKGKGKARADDHDGGTGTEVVPRQAAQDARMAEGATVKVDAQHNTSGVVSHSSGGSSSKGVNFMAFGLAPVVPGVWLGGAVMANAQPFQSSTDSRVQKAMSEPRVLRSDKGSVEMRRRVRYGVRVQPQDEGRGGRAQTFSGSGSLMMRVPTEHLVPVTAEAPARPRPLSTGTARSVRLADSLAPVALDDAAAPHPGGGGLFDTVRSVLHPSLTSRGAPGRARLHDATSATTVLEDLPRLLSGWVIGEDLVSKDGSATGTYRMRADLTALSPTWTTGKTQLRTHQQAQHSVSHTAAKGRGGTFGAGPAAGFGVLGNAAAVRATVMPTAGARKARFTVAEQTVSSRQGAEVRGDKVLYLGKVRFSVEGTGPLSPAMKVRSGARTARHSMDVWVSLRADEARSLGLELPEGVTAGSMIREPGTDAGGKKLDRRQGEGARDGAGSSAGQDTERHLPFGAMGSSVAISQLDTAPLLSGIERLFATDPRLAGYLPAFGAGAGTEVSREEGEVQRRNYRELITVLSETNLRVNKDQLLSSGIRVRMRRKSRWHAHDVQIKVVGALRETGHQGETKDWLVRSHSGVTSNSQSGRSSSRSIGGLALGQFRLIPGALSATVRGERTRQSTRRNQAGPATRSDVLTNGGEKTSAFGGALRLDVDVTMTTRERTAKRALTPGMPGRDTPDAVHIASTADTEALDLAEQDVRLLTPTAFTLDTAGKDRLTARTRRRTAGLAPPQRQFNASGIGDLSTMAPRSIAGRAVRDWTLVETVGGGGPIRDLAFELLSRAASRNRELREDHALRTEGLAPRLAIEERFSPQAITSALRQAVSSGWVVKNLQYPRRLHALNGAVGTRFALTNPEVVAEGTGAGTETFLLGGHQMTGQEGSGTSTTVQGGALGSENGPGWRLGEGVSAGRSLGRSAATATTLSGTVERNAHTPRTRPLYLVHCDLVVRMVSEVKVTGGGPYVAKGERTLPAAVAVWLTQEQLAAAGLRVPGAAGQTSSPGESARQGTEPRGPESKGEESKGKGKATQEQTEASRSGESSSTTAPAAPALAQELPLGFGMIEELPDFVPLLERLRADVGRRDRSLADELLPKRQLADPHDNMQRLLRVLDRDGSAGLLSGAMDGGVPVELFRGRDTPYWAVFRVRRTRQGTSEGEAKDGRDMEYITSAAAQRADTRETSDTRTVEGVVAGAGKPEGGGGPLKSVGGSGGLGVGVGDVTKSATVGRGQLGMKTVAEASARSVRMRVPIEATLELHSSRGRVGLATLGGQSLVHRVLVKDLEALSRLRPVPRAEAGQAFLRQDDAEASRLGPWHGRGVSLPMEAQVNGFRGAPEIRRVIDDAVRAAHGGERYRKTGDAAAYAQREAVSTEWLISALPLLTAAGVDLPVVHASGAQGQDLRTSLHARLRAGRVLGVGDKMTFETVAQSALDAPRPTGTDHQQAVEHNKSVRGLGGAGVLNADEFRMNQLLGNVDQVGGATDSSAHGSGSMPLHKPKFEATLVQFTLDVRVVARVSNRGRPGAPSVAVRDFTVPTPVVVRIPAPVARRMLQDPSNHTKLHDPDGRLRS</sequence>
<feature type="compositionally biased region" description="Basic and acidic residues" evidence="1">
    <location>
        <begin position="709"/>
        <end position="722"/>
    </location>
</feature>
<feature type="compositionally biased region" description="Polar residues" evidence="1">
    <location>
        <begin position="1311"/>
        <end position="1321"/>
    </location>
</feature>
<feature type="region of interest" description="Disordered" evidence="1">
    <location>
        <begin position="1828"/>
        <end position="1848"/>
    </location>
</feature>
<keyword evidence="3" id="KW-1185">Reference proteome</keyword>
<comment type="caution">
    <text evidence="2">The sequence shown here is derived from an EMBL/GenBank/DDBJ whole genome shotgun (WGS) entry which is preliminary data.</text>
</comment>
<evidence type="ECO:0000313" key="3">
    <source>
        <dbReference type="Proteomes" id="UP001257627"/>
    </source>
</evidence>
<feature type="region of interest" description="Disordered" evidence="1">
    <location>
        <begin position="698"/>
        <end position="735"/>
    </location>
</feature>
<feature type="compositionally biased region" description="Basic and acidic residues" evidence="1">
    <location>
        <begin position="1295"/>
        <end position="1306"/>
    </location>
</feature>